<dbReference type="AlphaFoldDB" id="A0A428NSY5"/>
<accession>A0A428NSY5</accession>
<evidence type="ECO:0000259" key="2">
    <source>
        <dbReference type="PROSITE" id="PS51038"/>
    </source>
</evidence>
<comment type="caution">
    <text evidence="3">The sequence shown here is derived from an EMBL/GenBank/DDBJ whole genome shotgun (WGS) entry which is preliminary data.</text>
</comment>
<dbReference type="GO" id="GO:0003682">
    <property type="term" value="F:chromatin binding"/>
    <property type="evidence" value="ECO:0007669"/>
    <property type="project" value="InterPro"/>
</dbReference>
<sequence>MAKVSEEEYHFRVVQCNKPLPSKCRRKSRRGSSSVGAEATKQQPFPFSSSKVSHRYRVLPAAQWSGLQSYRCFLFRGTRFRLGDFVRVANRLASQDSPTEHAVMDPKRPERDWIAYILEIRAADPYHVFARVYWMYWPEDIPKRVVKDLTRSHGPEIFHRSHEVIASNHMDIIDVMSVNGLETVKPMISSRRDARSSQLFWKASFDCFQRTISGDMGSKQ</sequence>
<keyword evidence="4" id="KW-1185">Reference proteome</keyword>
<gene>
    <name evidence="3" type="ORF">CEP51_016309</name>
</gene>
<evidence type="ECO:0000313" key="4">
    <source>
        <dbReference type="Proteomes" id="UP000287972"/>
    </source>
</evidence>
<feature type="domain" description="BAH" evidence="2">
    <location>
        <begin position="78"/>
        <end position="216"/>
    </location>
</feature>
<dbReference type="Gene3D" id="2.30.30.490">
    <property type="match status" value="1"/>
</dbReference>
<protein>
    <recommendedName>
        <fullName evidence="2">BAH domain-containing protein</fullName>
    </recommendedName>
</protein>
<dbReference type="Proteomes" id="UP000287972">
    <property type="component" value="Unassembled WGS sequence"/>
</dbReference>
<organism evidence="3 4">
    <name type="scientific">Fusarium floridanum</name>
    <dbReference type="NCBI Taxonomy" id="1325733"/>
    <lineage>
        <taxon>Eukaryota</taxon>
        <taxon>Fungi</taxon>
        <taxon>Dikarya</taxon>
        <taxon>Ascomycota</taxon>
        <taxon>Pezizomycotina</taxon>
        <taxon>Sordariomycetes</taxon>
        <taxon>Hypocreomycetidae</taxon>
        <taxon>Hypocreales</taxon>
        <taxon>Nectriaceae</taxon>
        <taxon>Fusarium</taxon>
        <taxon>Fusarium solani species complex</taxon>
    </lineage>
</organism>
<name>A0A428NSY5_9HYPO</name>
<evidence type="ECO:0000313" key="3">
    <source>
        <dbReference type="EMBL" id="RSL43857.1"/>
    </source>
</evidence>
<dbReference type="InterPro" id="IPR043151">
    <property type="entry name" value="BAH_sf"/>
</dbReference>
<reference evidence="3 4" key="1">
    <citation type="submission" date="2017-06" db="EMBL/GenBank/DDBJ databases">
        <title>Comparative genomic analysis of Ambrosia Fusariam Clade fungi.</title>
        <authorList>
            <person name="Stajich J.E."/>
            <person name="Carrillo J."/>
            <person name="Kijimoto T."/>
            <person name="Eskalen A."/>
            <person name="O'Donnell K."/>
            <person name="Kasson M."/>
        </authorList>
    </citation>
    <scope>NUCLEOTIDE SEQUENCE [LARGE SCALE GENOMIC DNA]</scope>
    <source>
        <strain evidence="3 4">NRRL62606</strain>
    </source>
</reference>
<feature type="region of interest" description="Disordered" evidence="1">
    <location>
        <begin position="22"/>
        <end position="42"/>
    </location>
</feature>
<evidence type="ECO:0000256" key="1">
    <source>
        <dbReference type="SAM" id="MobiDB-lite"/>
    </source>
</evidence>
<proteinExistence type="predicted"/>
<dbReference type="EMBL" id="NKCL01001091">
    <property type="protein sequence ID" value="RSL43857.1"/>
    <property type="molecule type" value="Genomic_DNA"/>
</dbReference>
<dbReference type="InterPro" id="IPR001025">
    <property type="entry name" value="BAH_dom"/>
</dbReference>
<dbReference type="CDD" id="cd04370">
    <property type="entry name" value="BAH"/>
    <property type="match status" value="1"/>
</dbReference>
<dbReference type="PROSITE" id="PS51038">
    <property type="entry name" value="BAH"/>
    <property type="match status" value="1"/>
</dbReference>